<dbReference type="PANTHER" id="PTHR28021">
    <property type="entry name" value="PRESEQUENCE TRANSLOCATED-ASSOCIATED MOTOR SUBUNIT PAM17, MITOCHONDRIAL"/>
    <property type="match status" value="1"/>
</dbReference>
<reference evidence="13 14" key="1">
    <citation type="journal article" date="2018" name="BMC Genomics">
        <title>Genomic evidence for intraspecific hybridization in a clonal and extremely halotolerant yeast.</title>
        <authorList>
            <person name="Gostincar C."/>
            <person name="Stajich J.E."/>
            <person name="Zupancic J."/>
            <person name="Zalar P."/>
            <person name="Gunde-Cimerman N."/>
        </authorList>
    </citation>
    <scope>NUCLEOTIDE SEQUENCE [LARGE SCALE GENOMIC DNA]</scope>
    <source>
        <strain evidence="13 14">EXF-10513</strain>
    </source>
</reference>
<evidence type="ECO:0000256" key="5">
    <source>
        <dbReference type="ARBA" id="ARBA00022792"/>
    </source>
</evidence>
<evidence type="ECO:0000256" key="1">
    <source>
        <dbReference type="ARBA" id="ARBA00004448"/>
    </source>
</evidence>
<proteinExistence type="inferred from homology"/>
<evidence type="ECO:0000256" key="10">
    <source>
        <dbReference type="ARBA" id="ARBA00023128"/>
    </source>
</evidence>
<comment type="subunit">
    <text evidence="12">Component of the PAM complex.</text>
</comment>
<keyword evidence="11 12" id="KW-0472">Membrane</keyword>
<gene>
    <name evidence="13" type="ORF">D0864_15284</name>
</gene>
<evidence type="ECO:0000256" key="12">
    <source>
        <dbReference type="RuleBase" id="RU367146"/>
    </source>
</evidence>
<accession>A0A3M7C3A3</accession>
<keyword evidence="8 12" id="KW-1133">Transmembrane helix</keyword>
<keyword evidence="10 12" id="KW-0496">Mitochondrion</keyword>
<evidence type="ECO:0000313" key="13">
    <source>
        <dbReference type="EMBL" id="RMY46270.1"/>
    </source>
</evidence>
<evidence type="ECO:0000256" key="4">
    <source>
        <dbReference type="ARBA" id="ARBA00022692"/>
    </source>
</evidence>
<comment type="function">
    <text evidence="12">Component of the PAM complex, a complex required for the translocation of transit peptide-containing proteins from the inner membrane into the mitochondrial matrix in an ATP-dependent manner.</text>
</comment>
<sequence>MATLLGPRVSCLRSFKSTTQALASPAKAKAAAFSTVPTKQPLTQLRLPARPTSRPSIVCRVPPQTFASSAGGFRHNSSSSAAQPPTDILTWNRFFDLRKKRRFINLGASVITGAAALFTFGPVVAAQDLDSWGAQISGLDPFIVLGMSGIVIAGGGWLCGPSVGSGMFSLWAKRRGWSQAIAERWKVSSHGFGNGRPNAPQGGGEFDFLWTVDANCEIKQKEKIFYARIKKHRADPASSSPQNPIPDYYGEKIGSVKDYRRWLKDQRAFNLKKNKNLI</sequence>
<feature type="transmembrane region" description="Helical" evidence="12">
    <location>
        <begin position="143"/>
        <end position="171"/>
    </location>
</feature>
<dbReference type="GO" id="GO:0030150">
    <property type="term" value="P:protein import into mitochondrial matrix"/>
    <property type="evidence" value="ECO:0007669"/>
    <property type="project" value="UniProtKB-UniRule"/>
</dbReference>
<dbReference type="InterPro" id="IPR013875">
    <property type="entry name" value="Pam17"/>
</dbReference>
<feature type="transmembrane region" description="Helical" evidence="12">
    <location>
        <begin position="103"/>
        <end position="123"/>
    </location>
</feature>
<dbReference type="EMBL" id="QWIO01003202">
    <property type="protein sequence ID" value="RMY46270.1"/>
    <property type="molecule type" value="Genomic_DNA"/>
</dbReference>
<keyword evidence="4 12" id="KW-0812">Transmembrane</keyword>
<protein>
    <recommendedName>
        <fullName evidence="12">Presequence translocated-associated motor subunit PAM17</fullName>
    </recommendedName>
</protein>
<evidence type="ECO:0000256" key="6">
    <source>
        <dbReference type="ARBA" id="ARBA00022927"/>
    </source>
</evidence>
<evidence type="ECO:0000256" key="11">
    <source>
        <dbReference type="ARBA" id="ARBA00023136"/>
    </source>
</evidence>
<keyword evidence="7" id="KW-0809">Transit peptide</keyword>
<organism evidence="13 14">
    <name type="scientific">Hortaea werneckii</name>
    <name type="common">Black yeast</name>
    <name type="synonym">Cladosporium werneckii</name>
    <dbReference type="NCBI Taxonomy" id="91943"/>
    <lineage>
        <taxon>Eukaryota</taxon>
        <taxon>Fungi</taxon>
        <taxon>Dikarya</taxon>
        <taxon>Ascomycota</taxon>
        <taxon>Pezizomycotina</taxon>
        <taxon>Dothideomycetes</taxon>
        <taxon>Dothideomycetidae</taxon>
        <taxon>Mycosphaerellales</taxon>
        <taxon>Teratosphaeriaceae</taxon>
        <taxon>Hortaea</taxon>
    </lineage>
</organism>
<comment type="similarity">
    <text evidence="2 12">Belongs to the PAM17 family.</text>
</comment>
<comment type="subcellular location">
    <subcellularLocation>
        <location evidence="1 12">Mitochondrion inner membrane</location>
        <topology evidence="1 12">Multi-pass membrane protein</topology>
    </subcellularLocation>
</comment>
<dbReference type="AlphaFoldDB" id="A0A3M7C3A3"/>
<keyword evidence="6 12" id="KW-0653">Protein transport</keyword>
<evidence type="ECO:0000313" key="14">
    <source>
        <dbReference type="Proteomes" id="UP000269539"/>
    </source>
</evidence>
<evidence type="ECO:0000256" key="2">
    <source>
        <dbReference type="ARBA" id="ARBA00006837"/>
    </source>
</evidence>
<dbReference type="PANTHER" id="PTHR28021:SF1">
    <property type="entry name" value="PRESEQUENCE TRANSLOCATED-ASSOCIATED MOTOR SUBUNIT PAM17, MITOCHONDRIAL"/>
    <property type="match status" value="1"/>
</dbReference>
<keyword evidence="5 12" id="KW-0999">Mitochondrion inner membrane</keyword>
<dbReference type="Proteomes" id="UP000269539">
    <property type="component" value="Unassembled WGS sequence"/>
</dbReference>
<evidence type="ECO:0000256" key="8">
    <source>
        <dbReference type="ARBA" id="ARBA00022989"/>
    </source>
</evidence>
<keyword evidence="3 12" id="KW-0813">Transport</keyword>
<evidence type="ECO:0000256" key="3">
    <source>
        <dbReference type="ARBA" id="ARBA00022448"/>
    </source>
</evidence>
<keyword evidence="9 12" id="KW-0811">Translocation</keyword>
<dbReference type="GO" id="GO:0001405">
    <property type="term" value="C:PAM complex, Tim23 associated import motor"/>
    <property type="evidence" value="ECO:0007669"/>
    <property type="project" value="UniProtKB-UniRule"/>
</dbReference>
<evidence type="ECO:0000256" key="9">
    <source>
        <dbReference type="ARBA" id="ARBA00023010"/>
    </source>
</evidence>
<name>A0A3M7C3A3_HORWE</name>
<dbReference type="Pfam" id="PF08566">
    <property type="entry name" value="Pam17"/>
    <property type="match status" value="2"/>
</dbReference>
<comment type="caution">
    <text evidence="13">The sequence shown here is derived from an EMBL/GenBank/DDBJ whole genome shotgun (WGS) entry which is preliminary data.</text>
</comment>
<evidence type="ECO:0000256" key="7">
    <source>
        <dbReference type="ARBA" id="ARBA00022946"/>
    </source>
</evidence>